<dbReference type="SFLD" id="SFLDF00027">
    <property type="entry name" value="p-type_atpase"/>
    <property type="match status" value="1"/>
</dbReference>
<dbReference type="InterPro" id="IPR008250">
    <property type="entry name" value="ATPase_P-typ_transduc_dom_A_sf"/>
</dbReference>
<feature type="domain" description="Cation-transporting P-type ATPase N-terminal" evidence="10">
    <location>
        <begin position="9"/>
        <end position="82"/>
    </location>
</feature>
<gene>
    <name evidence="11" type="ORF">COT67_00100</name>
</gene>
<evidence type="ECO:0000256" key="7">
    <source>
        <dbReference type="ARBA" id="ARBA00022989"/>
    </source>
</evidence>
<dbReference type="InterPro" id="IPR018303">
    <property type="entry name" value="ATPase_P-typ_P_site"/>
</dbReference>
<feature type="transmembrane region" description="Helical" evidence="9">
    <location>
        <begin position="771"/>
        <end position="794"/>
    </location>
</feature>
<dbReference type="InterPro" id="IPR059000">
    <property type="entry name" value="ATPase_P-type_domA"/>
</dbReference>
<dbReference type="InterPro" id="IPR023299">
    <property type="entry name" value="ATPase_P-typ_cyto_dom_N"/>
</dbReference>
<sequence>MTLFQPDKNWHGLSVKKVFEALESSKAGLSQEEAELRLEKFGPNAFYKKESPHFLRLVWRQIKSPLVFILLVAGLATLVLRAYTDSVVILIAVVINTAIGVFQEGKASRSLDKLKESQKKYATVLRGGKKQMILFDKVVPGDVLILSAGDQVAADARLIDCRGLEINEAVLTGEWMASSKRKGKLKESVSVPDRENMVWMGTLVTEGWAEALVVSTGFNTEFGKIARMVGEETPPLTPFQKSVKKLARFLSFFILGALVFIFAIGVFRGESAATMFFTSVAIAVAAIPEGLPVAVSVVLAIGMERILSKGGLVKKLNAAETLGSVDVILIDKTGTLTQALMRVSDILTLDYLQKKEKGKQKTDAGGFLGKDSDREVVLEMAILASSAFVENPEDPLSDWVVRGQPLEQALLIAGMESGIYSHGVLEKQKRIDFLPFDPERRFAASLNKISKTKNRLFISGAPEYILGLSRRVYKNGKIVGLSEETGHFLRDAMEKQTAIGARVIGVAYREGGWKEFPRDNDHVFEDFIFGGFVVFHDPLRPDVSRSLEKAKMAGIKTVMMTGDHKKTARKISDEVGITKDGRVEEVVEGGFLEKWSDKKLAERVGSIKVFARVLPHQKLRIVKAWQGQNKTVAMTGDGINDAPSLRRAEVGIALNSGTEVAKEASEIVLLNNSFSVIISAIEEGRKILVNLRKILVYLLSTGFSEIVLIAFSLVVGLPLPILPAQILWINLIEEGFMNFAFAFEPKEKDLMKMRPGSFAAKKLLTPESKTLIIILAIFTSILLIFLFLVLYLFLGYTIEYSRTIVFGALSIDSIFFAFSLKNFRKPIWKINIFSNTYLLAAILISLLFLFGALFVPQLRFLLSLEKIGWSVTSIIIGAGFLNLFAIETAKHFLIKKTK</sequence>
<organism evidence="11 12">
    <name type="scientific">Candidatus Tagabacteria bacterium CG09_land_8_20_14_0_10_41_14</name>
    <dbReference type="NCBI Taxonomy" id="1975021"/>
    <lineage>
        <taxon>Bacteria</taxon>
        <taxon>Candidatus Tagaibacteriota</taxon>
    </lineage>
</organism>
<evidence type="ECO:0000256" key="5">
    <source>
        <dbReference type="ARBA" id="ARBA00022840"/>
    </source>
</evidence>
<feature type="transmembrane region" description="Helical" evidence="9">
    <location>
        <begin position="273"/>
        <end position="301"/>
    </location>
</feature>
<dbReference type="AlphaFoldDB" id="A0A2H0WM63"/>
<keyword evidence="4" id="KW-0547">Nucleotide-binding</keyword>
<evidence type="ECO:0000313" key="11">
    <source>
        <dbReference type="EMBL" id="PIS13742.1"/>
    </source>
</evidence>
<dbReference type="Gene3D" id="3.40.1110.10">
    <property type="entry name" value="Calcium-transporting ATPase, cytoplasmic domain N"/>
    <property type="match status" value="1"/>
</dbReference>
<feature type="transmembrane region" description="Helical" evidence="9">
    <location>
        <begin position="867"/>
        <end position="886"/>
    </location>
</feature>
<dbReference type="Pfam" id="PF00689">
    <property type="entry name" value="Cation_ATPase_C"/>
    <property type="match status" value="1"/>
</dbReference>
<dbReference type="PROSITE" id="PS00154">
    <property type="entry name" value="ATPASE_E1_E2"/>
    <property type="match status" value="1"/>
</dbReference>
<dbReference type="InterPro" id="IPR004014">
    <property type="entry name" value="ATPase_P-typ_cation-transptr_N"/>
</dbReference>
<dbReference type="Gene3D" id="3.40.50.1000">
    <property type="entry name" value="HAD superfamily/HAD-like"/>
    <property type="match status" value="1"/>
</dbReference>
<evidence type="ECO:0000256" key="3">
    <source>
        <dbReference type="ARBA" id="ARBA00022692"/>
    </source>
</evidence>
<keyword evidence="5" id="KW-0067">ATP-binding</keyword>
<evidence type="ECO:0000256" key="9">
    <source>
        <dbReference type="SAM" id="Phobius"/>
    </source>
</evidence>
<dbReference type="InterPro" id="IPR050510">
    <property type="entry name" value="Cation_transp_ATPase_P-type"/>
</dbReference>
<dbReference type="InterPro" id="IPR023214">
    <property type="entry name" value="HAD_sf"/>
</dbReference>
<dbReference type="GO" id="GO:1902600">
    <property type="term" value="P:proton transmembrane transport"/>
    <property type="evidence" value="ECO:0007669"/>
    <property type="project" value="TreeGrafter"/>
</dbReference>
<dbReference type="GO" id="GO:0030007">
    <property type="term" value="P:intracellular potassium ion homeostasis"/>
    <property type="evidence" value="ECO:0007669"/>
    <property type="project" value="TreeGrafter"/>
</dbReference>
<evidence type="ECO:0000256" key="4">
    <source>
        <dbReference type="ARBA" id="ARBA00022741"/>
    </source>
</evidence>
<feature type="transmembrane region" description="Helical" evidence="9">
    <location>
        <begin position="725"/>
        <end position="743"/>
    </location>
</feature>
<feature type="transmembrane region" description="Helical" evidence="9">
    <location>
        <begin position="86"/>
        <end position="103"/>
    </location>
</feature>
<feature type="transmembrane region" description="Helical" evidence="9">
    <location>
        <begin position="62"/>
        <end position="80"/>
    </location>
</feature>
<dbReference type="GO" id="GO:1990573">
    <property type="term" value="P:potassium ion import across plasma membrane"/>
    <property type="evidence" value="ECO:0007669"/>
    <property type="project" value="TreeGrafter"/>
</dbReference>
<dbReference type="SUPFAM" id="SSF81660">
    <property type="entry name" value="Metal cation-transporting ATPase, ATP-binding domain N"/>
    <property type="match status" value="1"/>
</dbReference>
<comment type="caution">
    <text evidence="11">The sequence shown here is derived from an EMBL/GenBank/DDBJ whole genome shotgun (WGS) entry which is preliminary data.</text>
</comment>
<evidence type="ECO:0000256" key="2">
    <source>
        <dbReference type="ARBA" id="ARBA00005675"/>
    </source>
</evidence>
<evidence type="ECO:0000256" key="6">
    <source>
        <dbReference type="ARBA" id="ARBA00022967"/>
    </source>
</evidence>
<dbReference type="GO" id="GO:0036376">
    <property type="term" value="P:sodium ion export across plasma membrane"/>
    <property type="evidence" value="ECO:0007669"/>
    <property type="project" value="TreeGrafter"/>
</dbReference>
<dbReference type="GO" id="GO:0005524">
    <property type="term" value="F:ATP binding"/>
    <property type="evidence" value="ECO:0007669"/>
    <property type="project" value="UniProtKB-KW"/>
</dbReference>
<dbReference type="SFLD" id="SFLDS00003">
    <property type="entry name" value="Haloacid_Dehalogenase"/>
    <property type="match status" value="1"/>
</dbReference>
<dbReference type="SUPFAM" id="SSF81653">
    <property type="entry name" value="Calcium ATPase, transduction domain A"/>
    <property type="match status" value="1"/>
</dbReference>
<dbReference type="InterPro" id="IPR023298">
    <property type="entry name" value="ATPase_P-typ_TM_dom_sf"/>
</dbReference>
<dbReference type="InterPro" id="IPR006068">
    <property type="entry name" value="ATPase_P-typ_cation-transptr_C"/>
</dbReference>
<evidence type="ECO:0000256" key="1">
    <source>
        <dbReference type="ARBA" id="ARBA00004141"/>
    </source>
</evidence>
<dbReference type="PRINTS" id="PR00120">
    <property type="entry name" value="HATPASE"/>
</dbReference>
<proteinExistence type="inferred from homology"/>
<dbReference type="SFLD" id="SFLDG00002">
    <property type="entry name" value="C1.7:_P-type_atpase_like"/>
    <property type="match status" value="1"/>
</dbReference>
<dbReference type="Gene3D" id="1.20.1110.10">
    <property type="entry name" value="Calcium-transporting ATPase, transmembrane domain"/>
    <property type="match status" value="1"/>
</dbReference>
<name>A0A2H0WM63_9BACT</name>
<evidence type="ECO:0000313" key="12">
    <source>
        <dbReference type="Proteomes" id="UP000230353"/>
    </source>
</evidence>
<dbReference type="GO" id="GO:0005886">
    <property type="term" value="C:plasma membrane"/>
    <property type="evidence" value="ECO:0007669"/>
    <property type="project" value="TreeGrafter"/>
</dbReference>
<feature type="transmembrane region" description="Helical" evidence="9">
    <location>
        <begin position="832"/>
        <end position="855"/>
    </location>
</feature>
<feature type="transmembrane region" description="Helical" evidence="9">
    <location>
        <begin position="249"/>
        <end position="267"/>
    </location>
</feature>
<dbReference type="Pfam" id="PF13246">
    <property type="entry name" value="Cation_ATPase"/>
    <property type="match status" value="1"/>
</dbReference>
<keyword evidence="6" id="KW-1278">Translocase</keyword>
<keyword evidence="3 9" id="KW-0812">Transmembrane</keyword>
<accession>A0A2H0WM63</accession>
<evidence type="ECO:0000259" key="10">
    <source>
        <dbReference type="SMART" id="SM00831"/>
    </source>
</evidence>
<keyword evidence="7 9" id="KW-1133">Transmembrane helix</keyword>
<comment type="subcellular location">
    <subcellularLocation>
        <location evidence="1">Membrane</location>
        <topology evidence="1">Multi-pass membrane protein</topology>
    </subcellularLocation>
</comment>
<dbReference type="SUPFAM" id="SSF56784">
    <property type="entry name" value="HAD-like"/>
    <property type="match status" value="1"/>
</dbReference>
<dbReference type="PANTHER" id="PTHR43294:SF20">
    <property type="entry name" value="P-TYPE ATPASE"/>
    <property type="match status" value="1"/>
</dbReference>
<keyword evidence="8 9" id="KW-0472">Membrane</keyword>
<dbReference type="EMBL" id="PEZL01000002">
    <property type="protein sequence ID" value="PIS13742.1"/>
    <property type="molecule type" value="Genomic_DNA"/>
</dbReference>
<evidence type="ECO:0000256" key="8">
    <source>
        <dbReference type="ARBA" id="ARBA00023136"/>
    </source>
</evidence>
<dbReference type="PRINTS" id="PR00119">
    <property type="entry name" value="CATATPASE"/>
</dbReference>
<dbReference type="NCBIfam" id="TIGR01494">
    <property type="entry name" value="ATPase_P-type"/>
    <property type="match status" value="2"/>
</dbReference>
<feature type="transmembrane region" description="Helical" evidence="9">
    <location>
        <begin position="800"/>
        <end position="820"/>
    </location>
</feature>
<dbReference type="InterPro" id="IPR044492">
    <property type="entry name" value="P_typ_ATPase_HD_dom"/>
</dbReference>
<dbReference type="GO" id="GO:0016887">
    <property type="term" value="F:ATP hydrolysis activity"/>
    <property type="evidence" value="ECO:0007669"/>
    <property type="project" value="InterPro"/>
</dbReference>
<dbReference type="InterPro" id="IPR001757">
    <property type="entry name" value="P_typ_ATPase"/>
</dbReference>
<dbReference type="SMART" id="SM00831">
    <property type="entry name" value="Cation_ATPase_N"/>
    <property type="match status" value="1"/>
</dbReference>
<dbReference type="SUPFAM" id="SSF81665">
    <property type="entry name" value="Calcium ATPase, transmembrane domain M"/>
    <property type="match status" value="1"/>
</dbReference>
<dbReference type="Pfam" id="PF00690">
    <property type="entry name" value="Cation_ATPase_N"/>
    <property type="match status" value="1"/>
</dbReference>
<dbReference type="Proteomes" id="UP000230353">
    <property type="component" value="Unassembled WGS sequence"/>
</dbReference>
<dbReference type="Pfam" id="PF00122">
    <property type="entry name" value="E1-E2_ATPase"/>
    <property type="match status" value="1"/>
</dbReference>
<dbReference type="GO" id="GO:0006883">
    <property type="term" value="P:intracellular sodium ion homeostasis"/>
    <property type="evidence" value="ECO:0007669"/>
    <property type="project" value="TreeGrafter"/>
</dbReference>
<dbReference type="Gene3D" id="2.70.150.10">
    <property type="entry name" value="Calcium-transporting ATPase, cytoplasmic transduction domain A"/>
    <property type="match status" value="1"/>
</dbReference>
<feature type="transmembrane region" description="Helical" evidence="9">
    <location>
        <begin position="694"/>
        <end position="719"/>
    </location>
</feature>
<dbReference type="InterPro" id="IPR036412">
    <property type="entry name" value="HAD-like_sf"/>
</dbReference>
<dbReference type="PANTHER" id="PTHR43294">
    <property type="entry name" value="SODIUM/POTASSIUM-TRANSPORTING ATPASE SUBUNIT ALPHA"/>
    <property type="match status" value="1"/>
</dbReference>
<dbReference type="GO" id="GO:0005391">
    <property type="term" value="F:P-type sodium:potassium-exchanging transporter activity"/>
    <property type="evidence" value="ECO:0007669"/>
    <property type="project" value="TreeGrafter"/>
</dbReference>
<reference evidence="12" key="1">
    <citation type="submission" date="2017-09" db="EMBL/GenBank/DDBJ databases">
        <title>Depth-based differentiation of microbial function through sediment-hosted aquifers and enrichment of novel symbionts in the deep terrestrial subsurface.</title>
        <authorList>
            <person name="Probst A.J."/>
            <person name="Ladd B."/>
            <person name="Jarett J.K."/>
            <person name="Geller-Mcgrath D.E."/>
            <person name="Sieber C.M.K."/>
            <person name="Emerson J.B."/>
            <person name="Anantharaman K."/>
            <person name="Thomas B.C."/>
            <person name="Malmstrom R."/>
            <person name="Stieglmeier M."/>
            <person name="Klingl A."/>
            <person name="Woyke T."/>
            <person name="Ryan C.M."/>
            <person name="Banfield J.F."/>
        </authorList>
    </citation>
    <scope>NUCLEOTIDE SEQUENCE [LARGE SCALE GENOMIC DNA]</scope>
</reference>
<comment type="similarity">
    <text evidence="2">Belongs to the cation transport ATPase (P-type) (TC 3.A.3) family. Type IIA subfamily.</text>
</comment>
<protein>
    <recommendedName>
        <fullName evidence="10">Cation-transporting P-type ATPase N-terminal domain-containing protein</fullName>
    </recommendedName>
</protein>